<dbReference type="EMBL" id="BMHT01000005">
    <property type="protein sequence ID" value="GGF14946.1"/>
    <property type="molecule type" value="Genomic_DNA"/>
</dbReference>
<protein>
    <submittedName>
        <fullName evidence="1">Uncharacterized protein</fullName>
    </submittedName>
</protein>
<organism evidence="1 2">
    <name type="scientific">Hymenobacter cavernae</name>
    <dbReference type="NCBI Taxonomy" id="2044852"/>
    <lineage>
        <taxon>Bacteria</taxon>
        <taxon>Pseudomonadati</taxon>
        <taxon>Bacteroidota</taxon>
        <taxon>Cytophagia</taxon>
        <taxon>Cytophagales</taxon>
        <taxon>Hymenobacteraceae</taxon>
        <taxon>Hymenobacter</taxon>
    </lineage>
</organism>
<dbReference type="Proteomes" id="UP000632273">
    <property type="component" value="Unassembled WGS sequence"/>
</dbReference>
<dbReference type="RefSeq" id="WP_188814622.1">
    <property type="nucleotide sequence ID" value="NZ_BMHT01000005.1"/>
</dbReference>
<evidence type="ECO:0000313" key="1">
    <source>
        <dbReference type="EMBL" id="GGF14946.1"/>
    </source>
</evidence>
<keyword evidence="2" id="KW-1185">Reference proteome</keyword>
<name>A0ABQ1UBB0_9BACT</name>
<gene>
    <name evidence="1" type="ORF">GCM10011383_27660</name>
</gene>
<comment type="caution">
    <text evidence="1">The sequence shown here is derived from an EMBL/GenBank/DDBJ whole genome shotgun (WGS) entry which is preliminary data.</text>
</comment>
<sequence>MADDQQNVSGAVHLAQTVHALQRGLTSIPLSDAITNIDTWFDQLQRSGVPELQNVARELGNLQSLLSAGNAGLDAGAIGASLSLLGSQATELAVHADPDAQAELRSLGDLLLQAGASLAQQ</sequence>
<proteinExistence type="predicted"/>
<reference evidence="2" key="1">
    <citation type="journal article" date="2019" name="Int. J. Syst. Evol. Microbiol.">
        <title>The Global Catalogue of Microorganisms (GCM) 10K type strain sequencing project: providing services to taxonomists for standard genome sequencing and annotation.</title>
        <authorList>
            <consortium name="The Broad Institute Genomics Platform"/>
            <consortium name="The Broad Institute Genome Sequencing Center for Infectious Disease"/>
            <person name="Wu L."/>
            <person name="Ma J."/>
        </authorList>
    </citation>
    <scope>NUCLEOTIDE SEQUENCE [LARGE SCALE GENOMIC DNA]</scope>
    <source>
        <strain evidence="2">CGMCC 1.15197</strain>
    </source>
</reference>
<evidence type="ECO:0000313" key="2">
    <source>
        <dbReference type="Proteomes" id="UP000632273"/>
    </source>
</evidence>
<accession>A0ABQ1UBB0</accession>